<feature type="transmembrane region" description="Helical" evidence="1">
    <location>
        <begin position="68"/>
        <end position="87"/>
    </location>
</feature>
<name>A0ABV8TXZ7_9ACTN</name>
<dbReference type="InterPro" id="IPR046192">
    <property type="entry name" value="DUF6220"/>
</dbReference>
<organism evidence="2 3">
    <name type="scientific">Salininema proteolyticum</name>
    <dbReference type="NCBI Taxonomy" id="1607685"/>
    <lineage>
        <taxon>Bacteria</taxon>
        <taxon>Bacillati</taxon>
        <taxon>Actinomycetota</taxon>
        <taxon>Actinomycetes</taxon>
        <taxon>Glycomycetales</taxon>
        <taxon>Glycomycetaceae</taxon>
        <taxon>Salininema</taxon>
    </lineage>
</organism>
<reference evidence="3" key="1">
    <citation type="journal article" date="2019" name="Int. J. Syst. Evol. Microbiol.">
        <title>The Global Catalogue of Microorganisms (GCM) 10K type strain sequencing project: providing services to taxonomists for standard genome sequencing and annotation.</title>
        <authorList>
            <consortium name="The Broad Institute Genomics Platform"/>
            <consortium name="The Broad Institute Genome Sequencing Center for Infectious Disease"/>
            <person name="Wu L."/>
            <person name="Ma J."/>
        </authorList>
    </citation>
    <scope>NUCLEOTIDE SEQUENCE [LARGE SCALE GENOMIC DNA]</scope>
    <source>
        <strain evidence="3">IBRC-M 10908</strain>
    </source>
</reference>
<dbReference type="EMBL" id="JBHSDK010000015">
    <property type="protein sequence ID" value="MFC4335686.1"/>
    <property type="molecule type" value="Genomic_DNA"/>
</dbReference>
<keyword evidence="3" id="KW-1185">Reference proteome</keyword>
<evidence type="ECO:0000313" key="3">
    <source>
        <dbReference type="Proteomes" id="UP001595823"/>
    </source>
</evidence>
<protein>
    <submittedName>
        <fullName evidence="2">DUF6220 domain-containing protein</fullName>
    </submittedName>
</protein>
<dbReference type="Proteomes" id="UP001595823">
    <property type="component" value="Unassembled WGS sequence"/>
</dbReference>
<keyword evidence="1" id="KW-0812">Transmembrane</keyword>
<dbReference type="Pfam" id="PF19728">
    <property type="entry name" value="DUF6220"/>
    <property type="match status" value="1"/>
</dbReference>
<sequence>MKTTLRLWLLLLFALLICQFLLAGYGVGHGGELRESFDMHIVNGSVLLYGYLAAVVLALLARPGAKTVALTALGAALVGLQHLLAMLNAPGSLWGQSLFMIHALNGLGLIVLTFYLGVRVKWSMRTPEAARAA</sequence>
<evidence type="ECO:0000313" key="2">
    <source>
        <dbReference type="EMBL" id="MFC4335686.1"/>
    </source>
</evidence>
<dbReference type="RefSeq" id="WP_380620796.1">
    <property type="nucleotide sequence ID" value="NZ_JBHSDK010000015.1"/>
</dbReference>
<proteinExistence type="predicted"/>
<keyword evidence="1" id="KW-1133">Transmembrane helix</keyword>
<gene>
    <name evidence="2" type="ORF">ACFPET_10785</name>
</gene>
<keyword evidence="1" id="KW-0472">Membrane</keyword>
<accession>A0ABV8TXZ7</accession>
<feature type="transmembrane region" description="Helical" evidence="1">
    <location>
        <begin position="99"/>
        <end position="118"/>
    </location>
</feature>
<evidence type="ECO:0000256" key="1">
    <source>
        <dbReference type="SAM" id="Phobius"/>
    </source>
</evidence>
<comment type="caution">
    <text evidence="2">The sequence shown here is derived from an EMBL/GenBank/DDBJ whole genome shotgun (WGS) entry which is preliminary data.</text>
</comment>
<feature type="transmembrane region" description="Helical" evidence="1">
    <location>
        <begin position="39"/>
        <end position="61"/>
    </location>
</feature>